<keyword evidence="6" id="KW-0067">ATP-binding</keyword>
<feature type="region of interest" description="Disordered" evidence="8">
    <location>
        <begin position="460"/>
        <end position="484"/>
    </location>
</feature>
<dbReference type="Gene3D" id="3.40.50.300">
    <property type="entry name" value="P-loop containing nucleotide triphosphate hydrolases"/>
    <property type="match status" value="2"/>
</dbReference>
<feature type="domain" description="Helicase C-terminal" evidence="10">
    <location>
        <begin position="419"/>
        <end position="635"/>
    </location>
</feature>
<dbReference type="OrthoDB" id="10253254at2759"/>
<keyword evidence="5 11" id="KW-0347">Helicase</keyword>
<evidence type="ECO:0000256" key="2">
    <source>
        <dbReference type="ARBA" id="ARBA00012552"/>
    </source>
</evidence>
<dbReference type="PROSITE" id="PS51192">
    <property type="entry name" value="HELICASE_ATP_BIND_1"/>
    <property type="match status" value="1"/>
</dbReference>
<dbReference type="GeneID" id="24424822"/>
<dbReference type="InterPro" id="IPR011545">
    <property type="entry name" value="DEAD/DEAH_box_helicase_dom"/>
</dbReference>
<dbReference type="Pfam" id="PF00270">
    <property type="entry name" value="DEAD"/>
    <property type="match status" value="1"/>
</dbReference>
<dbReference type="InterPro" id="IPR014001">
    <property type="entry name" value="Helicase_ATP-bd"/>
</dbReference>
<dbReference type="KEGG" id="bmic:BMR1_03g00936"/>
<proteinExistence type="inferred from homology"/>
<evidence type="ECO:0000313" key="11">
    <source>
        <dbReference type="EMBL" id="SJK86294.1"/>
    </source>
</evidence>
<dbReference type="InterPro" id="IPR007502">
    <property type="entry name" value="Helicase-assoc_dom"/>
</dbReference>
<name>A0A1R4ABH9_BABMR</name>
<evidence type="ECO:0000256" key="4">
    <source>
        <dbReference type="ARBA" id="ARBA00022801"/>
    </source>
</evidence>
<comment type="similarity">
    <text evidence="1">Belongs to the DEAD box helicase family. DEAH subfamily.</text>
</comment>
<dbReference type="GO" id="GO:0000462">
    <property type="term" value="P:maturation of SSU-rRNA from tricistronic rRNA transcript (SSU-rRNA, 5.8S rRNA, LSU-rRNA)"/>
    <property type="evidence" value="ECO:0007669"/>
    <property type="project" value="TreeGrafter"/>
</dbReference>
<protein>
    <recommendedName>
        <fullName evidence="2">RNA helicase</fullName>
        <ecNumber evidence="2">3.6.4.13</ecNumber>
    </recommendedName>
</protein>
<dbReference type="PROSITE" id="PS00690">
    <property type="entry name" value="DEAH_ATP_HELICASE"/>
    <property type="match status" value="1"/>
</dbReference>
<dbReference type="CDD" id="cd18791">
    <property type="entry name" value="SF2_C_RHA"/>
    <property type="match status" value="1"/>
</dbReference>
<dbReference type="GO" id="GO:0005524">
    <property type="term" value="F:ATP binding"/>
    <property type="evidence" value="ECO:0007669"/>
    <property type="project" value="UniProtKB-KW"/>
</dbReference>
<keyword evidence="12" id="KW-1185">Reference proteome</keyword>
<dbReference type="RefSeq" id="XP_021338470.1">
    <property type="nucleotide sequence ID" value="XM_021481884.1"/>
</dbReference>
<gene>
    <name evidence="11" type="ORF">BMR1_03g00936</name>
</gene>
<dbReference type="GO" id="GO:0003723">
    <property type="term" value="F:RNA binding"/>
    <property type="evidence" value="ECO:0007669"/>
    <property type="project" value="TreeGrafter"/>
</dbReference>
<evidence type="ECO:0000259" key="10">
    <source>
        <dbReference type="PROSITE" id="PS51194"/>
    </source>
</evidence>
<dbReference type="InterPro" id="IPR002464">
    <property type="entry name" value="DNA/RNA_helicase_DEAH_CS"/>
</dbReference>
<organism evidence="11 12">
    <name type="scientific">Babesia microti (strain RI)</name>
    <dbReference type="NCBI Taxonomy" id="1133968"/>
    <lineage>
        <taxon>Eukaryota</taxon>
        <taxon>Sar</taxon>
        <taxon>Alveolata</taxon>
        <taxon>Apicomplexa</taxon>
        <taxon>Aconoidasida</taxon>
        <taxon>Piroplasmida</taxon>
        <taxon>Babesiidae</taxon>
        <taxon>Babesia</taxon>
    </lineage>
</organism>
<dbReference type="EMBL" id="LN871598">
    <property type="protein sequence ID" value="SJK86294.1"/>
    <property type="molecule type" value="Genomic_DNA"/>
</dbReference>
<feature type="domain" description="Helicase ATP-binding" evidence="9">
    <location>
        <begin position="222"/>
        <end position="393"/>
    </location>
</feature>
<feature type="compositionally biased region" description="Low complexity" evidence="8">
    <location>
        <begin position="471"/>
        <end position="484"/>
    </location>
</feature>
<dbReference type="VEuPathDB" id="PiroplasmaDB:BMR1_03g00936"/>
<dbReference type="PANTHER" id="PTHR18934:SF99">
    <property type="entry name" value="ATP-DEPENDENT RNA HELICASE DHX37-RELATED"/>
    <property type="match status" value="1"/>
</dbReference>
<comment type="catalytic activity">
    <reaction evidence="7">
        <text>ATP + H2O = ADP + phosphate + H(+)</text>
        <dbReference type="Rhea" id="RHEA:13065"/>
        <dbReference type="ChEBI" id="CHEBI:15377"/>
        <dbReference type="ChEBI" id="CHEBI:15378"/>
        <dbReference type="ChEBI" id="CHEBI:30616"/>
        <dbReference type="ChEBI" id="CHEBI:43474"/>
        <dbReference type="ChEBI" id="CHEBI:456216"/>
        <dbReference type="EC" id="3.6.4.13"/>
    </reaction>
</comment>
<evidence type="ECO:0000256" key="3">
    <source>
        <dbReference type="ARBA" id="ARBA00022741"/>
    </source>
</evidence>
<dbReference type="Gene3D" id="1.20.120.1080">
    <property type="match status" value="1"/>
</dbReference>
<dbReference type="SUPFAM" id="SSF52540">
    <property type="entry name" value="P-loop containing nucleoside triphosphate hydrolases"/>
    <property type="match status" value="1"/>
</dbReference>
<evidence type="ECO:0000256" key="8">
    <source>
        <dbReference type="SAM" id="MobiDB-lite"/>
    </source>
</evidence>
<dbReference type="Pfam" id="PF00271">
    <property type="entry name" value="Helicase_C"/>
    <property type="match status" value="1"/>
</dbReference>
<dbReference type="PROSITE" id="PS51194">
    <property type="entry name" value="HELICASE_CTER"/>
    <property type="match status" value="1"/>
</dbReference>
<dbReference type="SMART" id="SM00847">
    <property type="entry name" value="HA2"/>
    <property type="match status" value="1"/>
</dbReference>
<reference evidence="11 12" key="2">
    <citation type="journal article" date="2013" name="PLoS ONE">
        <title>Whole genome mapping and re-organization of the nuclear and mitochondrial genomes of Babesia microti isolates.</title>
        <authorList>
            <person name="Cornillot E."/>
            <person name="Dassouli A."/>
            <person name="Garg A."/>
            <person name="Pachikara N."/>
            <person name="Randazzo S."/>
            <person name="Depoix D."/>
            <person name="Carcy B."/>
            <person name="Delbecq S."/>
            <person name="Frutos R."/>
            <person name="Silva J.C."/>
            <person name="Sutton R."/>
            <person name="Krause P.J."/>
            <person name="Mamoun C.B."/>
        </authorList>
    </citation>
    <scope>NUCLEOTIDE SEQUENCE [LARGE SCALE GENOMIC DNA]</scope>
    <source>
        <strain evidence="11 12">RI</strain>
    </source>
</reference>
<dbReference type="Proteomes" id="UP000002899">
    <property type="component" value="Chromosome III"/>
</dbReference>
<dbReference type="AlphaFoldDB" id="A0A1R4ABH9"/>
<dbReference type="SMART" id="SM00487">
    <property type="entry name" value="DEXDc"/>
    <property type="match status" value="1"/>
</dbReference>
<evidence type="ECO:0000256" key="7">
    <source>
        <dbReference type="ARBA" id="ARBA00047984"/>
    </source>
</evidence>
<accession>A0A1R4ABH9</accession>
<evidence type="ECO:0000256" key="6">
    <source>
        <dbReference type="ARBA" id="ARBA00022840"/>
    </source>
</evidence>
<evidence type="ECO:0000256" key="1">
    <source>
        <dbReference type="ARBA" id="ARBA00008792"/>
    </source>
</evidence>
<dbReference type="PANTHER" id="PTHR18934">
    <property type="entry name" value="ATP-DEPENDENT RNA HELICASE"/>
    <property type="match status" value="1"/>
</dbReference>
<dbReference type="EC" id="3.6.4.13" evidence="2"/>
<dbReference type="SMART" id="SM00490">
    <property type="entry name" value="HELICc"/>
    <property type="match status" value="1"/>
</dbReference>
<dbReference type="FunFam" id="3.40.50.300:FF:000637">
    <property type="entry name" value="ATP-dependent RNA helicase DHX37/DHR1"/>
    <property type="match status" value="1"/>
</dbReference>
<dbReference type="InterPro" id="IPR027417">
    <property type="entry name" value="P-loop_NTPase"/>
</dbReference>
<dbReference type="GO" id="GO:0005730">
    <property type="term" value="C:nucleolus"/>
    <property type="evidence" value="ECO:0007669"/>
    <property type="project" value="TreeGrafter"/>
</dbReference>
<evidence type="ECO:0000259" key="9">
    <source>
        <dbReference type="PROSITE" id="PS51192"/>
    </source>
</evidence>
<keyword evidence="4 11" id="KW-0378">Hydrolase</keyword>
<dbReference type="GO" id="GO:0016887">
    <property type="term" value="F:ATP hydrolysis activity"/>
    <property type="evidence" value="ECO:0007669"/>
    <property type="project" value="RHEA"/>
</dbReference>
<keyword evidence="3" id="KW-0547">Nucleotide-binding</keyword>
<reference evidence="11 12" key="1">
    <citation type="journal article" date="2012" name="Nucleic Acids Res.">
        <title>Sequencing of the smallest Apicomplexan genome from the human pathogen Babesia microti.</title>
        <authorList>
            <person name="Cornillot E."/>
            <person name="Hadj-Kaddour K."/>
            <person name="Dassouli A."/>
            <person name="Noel B."/>
            <person name="Ranwez V."/>
            <person name="Vacherie B."/>
            <person name="Augagneur Y."/>
            <person name="Bres V."/>
            <person name="Duclos A."/>
            <person name="Randazzo S."/>
            <person name="Carcy B."/>
            <person name="Debierre-Grockiego F."/>
            <person name="Delbecq S."/>
            <person name="Moubri-Menage K."/>
            <person name="Shams-Eldin H."/>
            <person name="Usmani-Brown S."/>
            <person name="Bringaud F."/>
            <person name="Wincker P."/>
            <person name="Vivares C.P."/>
            <person name="Schwarz R.T."/>
            <person name="Schetters T.P."/>
            <person name="Krause P.J."/>
            <person name="Gorenflot A."/>
            <person name="Berry V."/>
            <person name="Barbe V."/>
            <person name="Ben Mamoun C."/>
        </authorList>
    </citation>
    <scope>NUCLEOTIDE SEQUENCE [LARGE SCALE GENOMIC DNA]</scope>
    <source>
        <strain evidence="11 12">RI</strain>
    </source>
</reference>
<sequence length="1000" mass="112008">MSDEEEVNEGEGKRTSRKELKRLIYEARKIRSKEKGYFQLIGNRGYCVKYLKITPENVSAISQTHTTSNKPKKRKKITTKEQLDTIANCMGEIRQHALKNDELKLMKLLNCNGTNFHDINRMKEIEKAGLAVPTELSKFVDKKLKRMKNRRDRIASFPIKLIVSNQKVVNKPVQKPMILAPMQSAKLPIKQVNYKSVIVKRDSKIEDSRAKLPSVMMESEIIDSILHNHVTIVTGDTGCGKSTQIPQFLYENGFCHEGTIIGVTQPRRVACIAVANQVRLEIGDETLVGFHIRNLRDNVKNCKIKFMTEGILLQEVRNDLLCKKYSVIIIDEAHERSLNCDILIGILSRVIVSRWKRFESNGSIPLKLVIMSATINVEQFVRCEIFKNLAVNHIHISTLKQSTVSIHYLKKTSENYLDEAKKAVIKIHSKFPRGSILVFVCGKDEIKILARSLAKQTNTRVNGESGHDIESCSSDNSSDESSVYSIGDDERELSNMWKGSDGTGTLKIVSLHASQAPHEQNIAFSNPKDSERVVIISTNVAETSITLPNIRYVVDCGKEKRKSYTCGATISKFVIGDISQSSADQRAGRAGRLGPGHCYRMYSSSVYDHIFKPYTQPEIDMCPLDGTLLFLCSLGIVNLDSFPFLTAPTIDNINRTVKRLVGLDALAIDGDKVNITMMGKAMSEIPIEPRYSRMILTAMSKHAGGGLVWYTCLVASSLSLGLLVDKPKYGDFDNDIHMYLTLCIQFSRVDLMDRCMWCVESGINYKSIVAIIDLASLLLEVCNTSFNNTGNGTAFEKCNEIPNDVQLNLLYDVVLNGLVDQIAILECEVSKLYTTLVDGMHAKIHGNSRCNDRKHQLIAYNGIVENNGNHLTGVLPVDKEMIARVDSTLVETMGEPQAIPPPLYIAEIDCTVGYVTRVYKPSHLNLGVIRYPIKGDVASMCFGRALVTGKVYQHINNPSVYDDVVNHLMELKCHNRCHLEEILKVCKGRSARRLGELLNL</sequence>
<dbReference type="InterPro" id="IPR001650">
    <property type="entry name" value="Helicase_C-like"/>
</dbReference>
<evidence type="ECO:0000313" key="12">
    <source>
        <dbReference type="Proteomes" id="UP000002899"/>
    </source>
</evidence>
<dbReference type="GO" id="GO:0003724">
    <property type="term" value="F:RNA helicase activity"/>
    <property type="evidence" value="ECO:0007669"/>
    <property type="project" value="UniProtKB-EC"/>
</dbReference>
<reference evidence="11 12" key="3">
    <citation type="journal article" date="2016" name="Sci. Rep.">
        <title>Genome-wide diversity and gene expression profiling of Babesia microti isolates identify polymorphic genes that mediate host-pathogen interactions.</title>
        <authorList>
            <person name="Silva J.C."/>
            <person name="Cornillot E."/>
            <person name="McCracken C."/>
            <person name="Usmani-Brown S."/>
            <person name="Dwivedi A."/>
            <person name="Ifeonu O.O."/>
            <person name="Crabtree J."/>
            <person name="Gotia H.T."/>
            <person name="Virji A.Z."/>
            <person name="Reynes C."/>
            <person name="Colinge J."/>
            <person name="Kumar V."/>
            <person name="Lawres L."/>
            <person name="Pazzi J.E."/>
            <person name="Pablo J.V."/>
            <person name="Hung C."/>
            <person name="Brancato J."/>
            <person name="Kumari P."/>
            <person name="Orvis J."/>
            <person name="Tretina K."/>
            <person name="Chibucos M."/>
            <person name="Ott S."/>
            <person name="Sadzewicz L."/>
            <person name="Sengamalay N."/>
            <person name="Shetty A.C."/>
            <person name="Su Q."/>
            <person name="Tallon L."/>
            <person name="Fraser C.M."/>
            <person name="Frutos R."/>
            <person name="Molina D.M."/>
            <person name="Krause P.J."/>
            <person name="Ben Mamoun C."/>
        </authorList>
    </citation>
    <scope>NUCLEOTIDE SEQUENCE [LARGE SCALE GENOMIC DNA]</scope>
    <source>
        <strain evidence="11 12">RI</strain>
    </source>
</reference>
<evidence type="ECO:0000256" key="5">
    <source>
        <dbReference type="ARBA" id="ARBA00022806"/>
    </source>
</evidence>